<keyword evidence="1" id="KW-1133">Transmembrane helix</keyword>
<dbReference type="EMBL" id="QFYP01000001">
    <property type="protein sequence ID" value="RAK59482.1"/>
    <property type="molecule type" value="Genomic_DNA"/>
</dbReference>
<feature type="transmembrane region" description="Helical" evidence="1">
    <location>
        <begin position="66"/>
        <end position="85"/>
    </location>
</feature>
<evidence type="ECO:0000256" key="1">
    <source>
        <dbReference type="SAM" id="Phobius"/>
    </source>
</evidence>
<organism evidence="2 3">
    <name type="scientific">Phenylobacterium hankyongense</name>
    <dbReference type="NCBI Taxonomy" id="1813876"/>
    <lineage>
        <taxon>Bacteria</taxon>
        <taxon>Pseudomonadati</taxon>
        <taxon>Pseudomonadota</taxon>
        <taxon>Alphaproteobacteria</taxon>
        <taxon>Caulobacterales</taxon>
        <taxon>Caulobacteraceae</taxon>
        <taxon>Phenylobacterium</taxon>
    </lineage>
</organism>
<keyword evidence="3" id="KW-1185">Reference proteome</keyword>
<accession>A0A328AWH5</accession>
<proteinExistence type="predicted"/>
<dbReference type="Proteomes" id="UP000249842">
    <property type="component" value="Unassembled WGS sequence"/>
</dbReference>
<feature type="transmembrane region" description="Helical" evidence="1">
    <location>
        <begin position="91"/>
        <end position="114"/>
    </location>
</feature>
<feature type="transmembrane region" description="Helical" evidence="1">
    <location>
        <begin position="41"/>
        <end position="59"/>
    </location>
</feature>
<reference evidence="3" key="1">
    <citation type="submission" date="2018-05" db="EMBL/GenBank/DDBJ databases">
        <authorList>
            <person name="Li X."/>
        </authorList>
    </citation>
    <scope>NUCLEOTIDE SEQUENCE [LARGE SCALE GENOMIC DNA]</scope>
    <source>
        <strain evidence="3">HKS-05</strain>
    </source>
</reference>
<keyword evidence="1" id="KW-0472">Membrane</keyword>
<dbReference type="RefSeq" id="WP_111456775.1">
    <property type="nucleotide sequence ID" value="NZ_QFYP01000001.1"/>
</dbReference>
<dbReference type="OrthoDB" id="7188556at2"/>
<comment type="caution">
    <text evidence="2">The sequence shown here is derived from an EMBL/GenBank/DDBJ whole genome shotgun (WGS) entry which is preliminary data.</text>
</comment>
<protein>
    <submittedName>
        <fullName evidence="2">Uncharacterized protein</fullName>
    </submittedName>
</protein>
<name>A0A328AWH5_9CAUL</name>
<evidence type="ECO:0000313" key="2">
    <source>
        <dbReference type="EMBL" id="RAK59482.1"/>
    </source>
</evidence>
<dbReference type="AlphaFoldDB" id="A0A328AWH5"/>
<sequence length="133" mass="14497">MVVCMVAAWRGGNHERLAAGGLLAGWALSMVAYRHGQGTEWGILVIDVALLGLLIWITLRSDRYWPIFAAGFHLLAVLTHLARIVDAKVSGWAYITAEIIWGYLLAAAIGYGAWTYRAASREPESDAAGATRR</sequence>
<gene>
    <name evidence="2" type="ORF">DJ021_06530</name>
</gene>
<evidence type="ECO:0000313" key="3">
    <source>
        <dbReference type="Proteomes" id="UP000249842"/>
    </source>
</evidence>
<keyword evidence="1" id="KW-0812">Transmembrane</keyword>